<evidence type="ECO:0000259" key="5">
    <source>
        <dbReference type="Pfam" id="PF00535"/>
    </source>
</evidence>
<comment type="caution">
    <text evidence="6">The sequence shown here is derived from an EMBL/GenBank/DDBJ whole genome shotgun (WGS) entry which is preliminary data.</text>
</comment>
<dbReference type="EMBL" id="AHEV01000011">
    <property type="protein sequence ID" value="EJR42457.1"/>
    <property type="molecule type" value="Genomic_DNA"/>
</dbReference>
<dbReference type="RefSeq" id="WP_002167795.1">
    <property type="nucleotide sequence ID" value="NZ_JBIWFR010000003.1"/>
</dbReference>
<keyword evidence="3" id="KW-0808">Transferase</keyword>
<organism evidence="6 7">
    <name type="scientific">Bacillus mycoides</name>
    <dbReference type="NCBI Taxonomy" id="1405"/>
    <lineage>
        <taxon>Bacteria</taxon>
        <taxon>Bacillati</taxon>
        <taxon>Bacillota</taxon>
        <taxon>Bacilli</taxon>
        <taxon>Bacillales</taxon>
        <taxon>Bacillaceae</taxon>
        <taxon>Bacillus</taxon>
        <taxon>Bacillus cereus group</taxon>
    </lineage>
</organism>
<evidence type="ECO:0000256" key="3">
    <source>
        <dbReference type="ARBA" id="ARBA00022679"/>
    </source>
</evidence>
<dbReference type="CDD" id="cd00761">
    <property type="entry name" value="Glyco_tranf_GTA_type"/>
    <property type="match status" value="1"/>
</dbReference>
<dbReference type="InterPro" id="IPR029044">
    <property type="entry name" value="Nucleotide-diphossugar_trans"/>
</dbReference>
<keyword evidence="4" id="KW-0812">Transmembrane</keyword>
<sequence>MEAKVSIIVPVYNSEKFISKCLESIIRQTYRNIEILIINDGSSDESETIINVYREIDNRITYYYQNNSGPSKARNKGILNATGEYVIFLDSDDTVDENYVMYLLNEMINSNSDLVCCGYKDISKYGVLNCSDFNFESSISVNSFMEMVCKGTGGVLWGKIYKREIISKSNLKMDEEIFMCEDLVFVLQYASHCKRFKYIEVYLYNYNRLNQYSISTNISIHYMQNYILVCKRIEEIFKSVELDENQIHEIITRRIQDNVLNLIEQQCINIKSIGIKASILNTKKILSIKYVRKYINSFSSETKVYQLYIYIIRSRFIMLSIIYGIYLNKLRNIKGKLRGGR</sequence>
<evidence type="ECO:0000256" key="4">
    <source>
        <dbReference type="SAM" id="Phobius"/>
    </source>
</evidence>
<evidence type="ECO:0000256" key="2">
    <source>
        <dbReference type="ARBA" id="ARBA00022676"/>
    </source>
</evidence>
<feature type="transmembrane region" description="Helical" evidence="4">
    <location>
        <begin position="307"/>
        <end position="328"/>
    </location>
</feature>
<dbReference type="Pfam" id="PF00535">
    <property type="entry name" value="Glycos_transf_2"/>
    <property type="match status" value="1"/>
</dbReference>
<accession>A0ABC9R7S7</accession>
<dbReference type="GO" id="GO:0016757">
    <property type="term" value="F:glycosyltransferase activity"/>
    <property type="evidence" value="ECO:0007669"/>
    <property type="project" value="UniProtKB-KW"/>
</dbReference>
<dbReference type="Proteomes" id="UP000006976">
    <property type="component" value="Unassembled WGS sequence"/>
</dbReference>
<dbReference type="Gene3D" id="3.90.550.10">
    <property type="entry name" value="Spore Coat Polysaccharide Biosynthesis Protein SpsA, Chain A"/>
    <property type="match status" value="1"/>
</dbReference>
<evidence type="ECO:0000313" key="6">
    <source>
        <dbReference type="EMBL" id="EJR42457.1"/>
    </source>
</evidence>
<dbReference type="SUPFAM" id="SSF53448">
    <property type="entry name" value="Nucleotide-diphospho-sugar transferases"/>
    <property type="match status" value="1"/>
</dbReference>
<proteinExistence type="inferred from homology"/>
<keyword evidence="4" id="KW-0472">Membrane</keyword>
<reference evidence="6 7" key="1">
    <citation type="submission" date="2012-04" db="EMBL/GenBank/DDBJ databases">
        <title>The Genome Sequence of Bacillus cereus VD078.</title>
        <authorList>
            <consortium name="The Broad Institute Genome Sequencing Platform"/>
            <consortium name="The Broad Institute Genome Sequencing Center for Infectious Disease"/>
            <person name="Feldgarden M."/>
            <person name="Van der Auwera G.A."/>
            <person name="Mahillon J."/>
            <person name="Duprez V."/>
            <person name="Timmery S."/>
            <person name="Mattelet C."/>
            <person name="Dierick K."/>
            <person name="Sun M."/>
            <person name="Yu Z."/>
            <person name="Zhu L."/>
            <person name="Hu X."/>
            <person name="Shank E.B."/>
            <person name="Swiecicka I."/>
            <person name="Hansen B.M."/>
            <person name="Andrup L."/>
            <person name="Young S.K."/>
            <person name="Zeng Q."/>
            <person name="Gargeya S."/>
            <person name="Fitzgerald M."/>
            <person name="Haas B."/>
            <person name="Abouelleil A."/>
            <person name="Alvarado L."/>
            <person name="Arachchi H.M."/>
            <person name="Berlin A."/>
            <person name="Chapman S.B."/>
            <person name="Goldberg J."/>
            <person name="Griggs A."/>
            <person name="Gujja S."/>
            <person name="Hansen M."/>
            <person name="Howarth C."/>
            <person name="Imamovic A."/>
            <person name="Larimer J."/>
            <person name="McCowen C."/>
            <person name="Montmayeur A."/>
            <person name="Murphy C."/>
            <person name="Neiman D."/>
            <person name="Pearson M."/>
            <person name="Priest M."/>
            <person name="Roberts A."/>
            <person name="Saif S."/>
            <person name="Shea T."/>
            <person name="Sisk P."/>
            <person name="Sykes S."/>
            <person name="Wortman J."/>
            <person name="Nusbaum C."/>
            <person name="Birren B."/>
        </authorList>
    </citation>
    <scope>NUCLEOTIDE SEQUENCE [LARGE SCALE GENOMIC DNA]</scope>
    <source>
        <strain evidence="6 7">VD078</strain>
    </source>
</reference>
<comment type="similarity">
    <text evidence="1">Belongs to the glycosyltransferase 2 family.</text>
</comment>
<dbReference type="AlphaFoldDB" id="A0ABC9R7S7"/>
<dbReference type="InterPro" id="IPR001173">
    <property type="entry name" value="Glyco_trans_2-like"/>
</dbReference>
<dbReference type="PANTHER" id="PTHR22916:SF51">
    <property type="entry name" value="GLYCOSYLTRANSFERASE EPSH-RELATED"/>
    <property type="match status" value="1"/>
</dbReference>
<keyword evidence="4" id="KW-1133">Transmembrane helix</keyword>
<dbReference type="PANTHER" id="PTHR22916">
    <property type="entry name" value="GLYCOSYLTRANSFERASE"/>
    <property type="match status" value="1"/>
</dbReference>
<evidence type="ECO:0000313" key="7">
    <source>
        <dbReference type="Proteomes" id="UP000006976"/>
    </source>
</evidence>
<protein>
    <recommendedName>
        <fullName evidence="5">Glycosyltransferase 2-like domain-containing protein</fullName>
    </recommendedName>
</protein>
<name>A0ABC9R7S7_BACMY</name>
<evidence type="ECO:0000256" key="1">
    <source>
        <dbReference type="ARBA" id="ARBA00006739"/>
    </source>
</evidence>
<gene>
    <name evidence="6" type="ORF">III_01809</name>
</gene>
<feature type="domain" description="Glycosyltransferase 2-like" evidence="5">
    <location>
        <begin position="6"/>
        <end position="123"/>
    </location>
</feature>
<keyword evidence="2" id="KW-0328">Glycosyltransferase</keyword>